<sequence length="166" mass="19315">MFHSKNESPYIKYENRLADVLAAIQVMSIYKFYKLDFKSWSMRISGDESNFAYWKKVFEEHPEFFRFNSDEGKVSLAWRRSKQRRFHVDLNKEITLDQINNLPATEAKEKISRSPLNSSEVQSLIAVAIDLHTRAFENKKDSRWWVVPVISSISGLIGVLVGALIK</sequence>
<reference evidence="2 3" key="1">
    <citation type="submission" date="2018-08" db="EMBL/GenBank/DDBJ databases">
        <title>Genomic Encyclopedia of Type Strains, Phase IV (KMG-IV): sequencing the most valuable type-strain genomes for metagenomic binning, comparative biology and taxonomic classification.</title>
        <authorList>
            <person name="Goeker M."/>
        </authorList>
    </citation>
    <scope>NUCLEOTIDE SEQUENCE [LARGE SCALE GENOMIC DNA]</scope>
    <source>
        <strain evidence="2 3">DSM 18841</strain>
    </source>
</reference>
<evidence type="ECO:0008006" key="4">
    <source>
        <dbReference type="Google" id="ProtNLM"/>
    </source>
</evidence>
<keyword evidence="1" id="KW-1133">Transmembrane helix</keyword>
<feature type="transmembrane region" description="Helical" evidence="1">
    <location>
        <begin position="144"/>
        <end position="165"/>
    </location>
</feature>
<name>A0A3E0I8E9_9FLAO</name>
<dbReference type="RefSeq" id="WP_115900516.1">
    <property type="nucleotide sequence ID" value="NZ_QUNS01000002.1"/>
</dbReference>
<protein>
    <recommendedName>
        <fullName evidence="4">N-carbamoyl-L-amino acid amidohydrolase</fullName>
    </recommendedName>
</protein>
<evidence type="ECO:0000313" key="3">
    <source>
        <dbReference type="Proteomes" id="UP000256884"/>
    </source>
</evidence>
<comment type="caution">
    <text evidence="2">The sequence shown here is derived from an EMBL/GenBank/DDBJ whole genome shotgun (WGS) entry which is preliminary data.</text>
</comment>
<keyword evidence="3" id="KW-1185">Reference proteome</keyword>
<accession>A0A3E0I8E9</accession>
<dbReference type="EMBL" id="QUNS01000002">
    <property type="protein sequence ID" value="REH54881.1"/>
    <property type="molecule type" value="Genomic_DNA"/>
</dbReference>
<dbReference type="Proteomes" id="UP000256884">
    <property type="component" value="Unassembled WGS sequence"/>
</dbReference>
<keyword evidence="1" id="KW-0812">Transmembrane</keyword>
<dbReference type="OrthoDB" id="7850496at2"/>
<organism evidence="2 3">
    <name type="scientific">Tenacibaculum gallaicum</name>
    <dbReference type="NCBI Taxonomy" id="561505"/>
    <lineage>
        <taxon>Bacteria</taxon>
        <taxon>Pseudomonadati</taxon>
        <taxon>Bacteroidota</taxon>
        <taxon>Flavobacteriia</taxon>
        <taxon>Flavobacteriales</taxon>
        <taxon>Flavobacteriaceae</taxon>
        <taxon>Tenacibaculum</taxon>
    </lineage>
</organism>
<keyword evidence="1" id="KW-0472">Membrane</keyword>
<gene>
    <name evidence="2" type="ORF">C7448_102409</name>
</gene>
<evidence type="ECO:0000313" key="2">
    <source>
        <dbReference type="EMBL" id="REH54881.1"/>
    </source>
</evidence>
<evidence type="ECO:0000256" key="1">
    <source>
        <dbReference type="SAM" id="Phobius"/>
    </source>
</evidence>
<dbReference type="AlphaFoldDB" id="A0A3E0I8E9"/>
<proteinExistence type="predicted"/>